<evidence type="ECO:0000256" key="2">
    <source>
        <dbReference type="ARBA" id="ARBA00007524"/>
    </source>
</evidence>
<evidence type="ECO:0000313" key="8">
    <source>
        <dbReference type="Proteomes" id="UP001427805"/>
    </source>
</evidence>
<evidence type="ECO:0000256" key="6">
    <source>
        <dbReference type="SAM" id="Phobius"/>
    </source>
</evidence>
<dbReference type="CDD" id="cd15904">
    <property type="entry name" value="TSPO_MBR"/>
    <property type="match status" value="1"/>
</dbReference>
<dbReference type="Proteomes" id="UP001427805">
    <property type="component" value="Unassembled WGS sequence"/>
</dbReference>
<keyword evidence="8" id="KW-1185">Reference proteome</keyword>
<gene>
    <name evidence="7" type="ORF">TPR58_05905</name>
</gene>
<evidence type="ECO:0000256" key="3">
    <source>
        <dbReference type="ARBA" id="ARBA00022692"/>
    </source>
</evidence>
<dbReference type="PANTHER" id="PTHR10057:SF0">
    <property type="entry name" value="TRANSLOCATOR PROTEIN"/>
    <property type="match status" value="1"/>
</dbReference>
<evidence type="ECO:0000256" key="1">
    <source>
        <dbReference type="ARBA" id="ARBA00004141"/>
    </source>
</evidence>
<dbReference type="InterPro" id="IPR038330">
    <property type="entry name" value="TspO/MBR-related_sf"/>
</dbReference>
<dbReference type="Pfam" id="PF03073">
    <property type="entry name" value="TspO_MBR"/>
    <property type="match status" value="1"/>
</dbReference>
<keyword evidence="3 6" id="KW-0812">Transmembrane</keyword>
<evidence type="ECO:0000313" key="7">
    <source>
        <dbReference type="EMBL" id="MEN3746693.1"/>
    </source>
</evidence>
<comment type="similarity">
    <text evidence="2">Belongs to the TspO/BZRP family.</text>
</comment>
<comment type="subcellular location">
    <subcellularLocation>
        <location evidence="1">Membrane</location>
        <topology evidence="1">Multi-pass membrane protein</topology>
    </subcellularLocation>
</comment>
<dbReference type="EMBL" id="JBDIZK010000003">
    <property type="protein sequence ID" value="MEN3746693.1"/>
    <property type="molecule type" value="Genomic_DNA"/>
</dbReference>
<reference evidence="7 8" key="1">
    <citation type="submission" date="2024-05" db="EMBL/GenBank/DDBJ databases">
        <title>Sphingomonas sp. HF-S3 16S ribosomal RNA gene Genome sequencing and assembly.</title>
        <authorList>
            <person name="Lee H."/>
        </authorList>
    </citation>
    <scope>NUCLEOTIDE SEQUENCE [LARGE SCALE GENOMIC DNA]</scope>
    <source>
        <strain evidence="7 8">HF-S3</strain>
    </source>
</reference>
<dbReference type="InterPro" id="IPR004307">
    <property type="entry name" value="TspO_MBR"/>
</dbReference>
<accession>A0ABV0B552</accession>
<evidence type="ECO:0000256" key="4">
    <source>
        <dbReference type="ARBA" id="ARBA00022989"/>
    </source>
</evidence>
<evidence type="ECO:0000256" key="5">
    <source>
        <dbReference type="ARBA" id="ARBA00023136"/>
    </source>
</evidence>
<dbReference type="PIRSF" id="PIRSF005859">
    <property type="entry name" value="PBR"/>
    <property type="match status" value="1"/>
</dbReference>
<feature type="transmembrane region" description="Helical" evidence="6">
    <location>
        <begin position="143"/>
        <end position="163"/>
    </location>
</feature>
<comment type="caution">
    <text evidence="7">The sequence shown here is derived from an EMBL/GenBank/DDBJ whole genome shotgun (WGS) entry which is preliminary data.</text>
</comment>
<name>A0ABV0B552_9SPHN</name>
<organism evidence="7 8">
    <name type="scientific">Sphingomonas rustica</name>
    <dbReference type="NCBI Taxonomy" id="3103142"/>
    <lineage>
        <taxon>Bacteria</taxon>
        <taxon>Pseudomonadati</taxon>
        <taxon>Pseudomonadota</taxon>
        <taxon>Alphaproteobacteria</taxon>
        <taxon>Sphingomonadales</taxon>
        <taxon>Sphingomonadaceae</taxon>
        <taxon>Sphingomonas</taxon>
    </lineage>
</organism>
<sequence>MGEIASRGQLRLAYLRWAMVTVPLILLLGFVSARLYPAGAQNSWYAALTKPAATPPDLVFPIAWATIYILAGLAVAMILNARSAPRRVPALTLFVVQMLVNLAWSPLFFGLHQVGAAFILLCVLAVLVVGCIALFARIRVGAALLMLPYLAWLCYAGFVLYQIDRLNPNAQALVPSGASDQIIIN</sequence>
<feature type="transmembrane region" description="Helical" evidence="6">
    <location>
        <begin position="58"/>
        <end position="79"/>
    </location>
</feature>
<protein>
    <submittedName>
        <fullName evidence="7">TspO/MBR family protein</fullName>
    </submittedName>
</protein>
<dbReference type="RefSeq" id="WP_346245696.1">
    <property type="nucleotide sequence ID" value="NZ_JBDIZK010000003.1"/>
</dbReference>
<feature type="transmembrane region" description="Helical" evidence="6">
    <location>
        <begin position="12"/>
        <end position="38"/>
    </location>
</feature>
<feature type="transmembrane region" description="Helical" evidence="6">
    <location>
        <begin position="115"/>
        <end position="136"/>
    </location>
</feature>
<dbReference type="Gene3D" id="1.20.1260.100">
    <property type="entry name" value="TspO/MBR protein"/>
    <property type="match status" value="1"/>
</dbReference>
<feature type="transmembrane region" description="Helical" evidence="6">
    <location>
        <begin position="91"/>
        <end position="109"/>
    </location>
</feature>
<keyword evidence="5 6" id="KW-0472">Membrane</keyword>
<keyword evidence="4 6" id="KW-1133">Transmembrane helix</keyword>
<dbReference type="PANTHER" id="PTHR10057">
    <property type="entry name" value="PERIPHERAL-TYPE BENZODIAZEPINE RECEPTOR"/>
    <property type="match status" value="1"/>
</dbReference>
<proteinExistence type="inferred from homology"/>